<keyword evidence="1" id="KW-0472">Membrane</keyword>
<reference evidence="2 3" key="1">
    <citation type="journal article" date="2012" name="BMC Genomics">
        <title>Comparative genomics of the white-rot fungi, Phanerochaete carnosa and P. chrysosporium, to elucidate the genetic basis of the distinct wood types they colonize.</title>
        <authorList>
            <person name="Suzuki H."/>
            <person name="MacDonald J."/>
            <person name="Syed K."/>
            <person name="Salamov A."/>
            <person name="Hori C."/>
            <person name="Aerts A."/>
            <person name="Henrissat B."/>
            <person name="Wiebenga A."/>
            <person name="vanKuyk P.A."/>
            <person name="Barry K."/>
            <person name="Lindquist E."/>
            <person name="LaButti K."/>
            <person name="Lapidus A."/>
            <person name="Lucas S."/>
            <person name="Coutinho P."/>
            <person name="Gong Y."/>
            <person name="Samejima M."/>
            <person name="Mahadevan R."/>
            <person name="Abou-Zaid M."/>
            <person name="de Vries R.P."/>
            <person name="Igarashi K."/>
            <person name="Yadav J.S."/>
            <person name="Grigoriev I.V."/>
            <person name="Master E.R."/>
        </authorList>
    </citation>
    <scope>NUCLEOTIDE SEQUENCE [LARGE SCALE GENOMIC DNA]</scope>
    <source>
        <strain evidence="2 3">HHB-10118-sp</strain>
    </source>
</reference>
<name>K5UVI1_PHACS</name>
<organism evidence="2 3">
    <name type="scientific">Phanerochaete carnosa (strain HHB-10118-sp)</name>
    <name type="common">White-rot fungus</name>
    <name type="synonym">Peniophora carnosa</name>
    <dbReference type="NCBI Taxonomy" id="650164"/>
    <lineage>
        <taxon>Eukaryota</taxon>
        <taxon>Fungi</taxon>
        <taxon>Dikarya</taxon>
        <taxon>Basidiomycota</taxon>
        <taxon>Agaricomycotina</taxon>
        <taxon>Agaricomycetes</taxon>
        <taxon>Polyporales</taxon>
        <taxon>Phanerochaetaceae</taxon>
        <taxon>Phanerochaete</taxon>
    </lineage>
</organism>
<evidence type="ECO:0000313" key="2">
    <source>
        <dbReference type="EMBL" id="EKM54031.1"/>
    </source>
</evidence>
<keyword evidence="1" id="KW-0812">Transmembrane</keyword>
<accession>K5UVI1</accession>
<protein>
    <submittedName>
        <fullName evidence="2">Uncharacterized protein</fullName>
    </submittedName>
</protein>
<dbReference type="KEGG" id="pco:PHACADRAFT_257617"/>
<dbReference type="EMBL" id="JH930473">
    <property type="protein sequence ID" value="EKM54031.1"/>
    <property type="molecule type" value="Genomic_DNA"/>
</dbReference>
<dbReference type="AlphaFoldDB" id="K5UVI1"/>
<dbReference type="RefSeq" id="XP_007396736.1">
    <property type="nucleotide sequence ID" value="XM_007396674.1"/>
</dbReference>
<dbReference type="HOGENOM" id="CLU_2850431_0_0_1"/>
<evidence type="ECO:0000313" key="3">
    <source>
        <dbReference type="Proteomes" id="UP000008370"/>
    </source>
</evidence>
<dbReference type="GeneID" id="18916900"/>
<sequence length="65" mass="7540">MRDCRVYLVARQLSNSAQQRFHPCTSTSESYALLYKLLVILALLLILTQQIAVQALLRKVRWGDY</sequence>
<dbReference type="InParanoid" id="K5UVI1"/>
<dbReference type="Proteomes" id="UP000008370">
    <property type="component" value="Unassembled WGS sequence"/>
</dbReference>
<proteinExistence type="predicted"/>
<feature type="transmembrane region" description="Helical" evidence="1">
    <location>
        <begin position="33"/>
        <end position="57"/>
    </location>
</feature>
<keyword evidence="3" id="KW-1185">Reference proteome</keyword>
<gene>
    <name evidence="2" type="ORF">PHACADRAFT_257617</name>
</gene>
<keyword evidence="1" id="KW-1133">Transmembrane helix</keyword>
<evidence type="ECO:0000256" key="1">
    <source>
        <dbReference type="SAM" id="Phobius"/>
    </source>
</evidence>